<dbReference type="Gene3D" id="1.10.10.60">
    <property type="entry name" value="Homeodomain-like"/>
    <property type="match status" value="1"/>
</dbReference>
<evidence type="ECO:0000313" key="6">
    <source>
        <dbReference type="EMBL" id="ETF04168.1"/>
    </source>
</evidence>
<accession>V8QXT5</accession>
<dbReference type="Pfam" id="PF12833">
    <property type="entry name" value="HTH_18"/>
    <property type="match status" value="1"/>
</dbReference>
<dbReference type="HOGENOM" id="CLU_077604_0_0_4"/>
<organism evidence="6 7">
    <name type="scientific">Advenella kashmirensis W13003</name>
    <dbReference type="NCBI Taxonomy" id="1424334"/>
    <lineage>
        <taxon>Bacteria</taxon>
        <taxon>Pseudomonadati</taxon>
        <taxon>Pseudomonadota</taxon>
        <taxon>Betaproteobacteria</taxon>
        <taxon>Burkholderiales</taxon>
        <taxon>Alcaligenaceae</taxon>
    </lineage>
</organism>
<dbReference type="InterPro" id="IPR009057">
    <property type="entry name" value="Homeodomain-like_sf"/>
</dbReference>
<dbReference type="GO" id="GO:0003700">
    <property type="term" value="F:DNA-binding transcription factor activity"/>
    <property type="evidence" value="ECO:0007669"/>
    <property type="project" value="InterPro"/>
</dbReference>
<comment type="caution">
    <text evidence="6">The sequence shown here is derived from an EMBL/GenBank/DDBJ whole genome shotgun (WGS) entry which is preliminary data.</text>
</comment>
<dbReference type="STRING" id="1424334.W822_03070"/>
<dbReference type="Gene3D" id="3.30.450.20">
    <property type="entry name" value="PAS domain"/>
    <property type="match status" value="1"/>
</dbReference>
<keyword evidence="7" id="KW-1185">Reference proteome</keyword>
<dbReference type="PANTHER" id="PTHR43280">
    <property type="entry name" value="ARAC-FAMILY TRANSCRIPTIONAL REGULATOR"/>
    <property type="match status" value="1"/>
</dbReference>
<dbReference type="InterPro" id="IPR013656">
    <property type="entry name" value="PAS_4"/>
</dbReference>
<dbReference type="PANTHER" id="PTHR43280:SF28">
    <property type="entry name" value="HTH-TYPE TRANSCRIPTIONAL ACTIVATOR RHAS"/>
    <property type="match status" value="1"/>
</dbReference>
<evidence type="ECO:0000313" key="7">
    <source>
        <dbReference type="Proteomes" id="UP000018733"/>
    </source>
</evidence>
<dbReference type="PROSITE" id="PS01124">
    <property type="entry name" value="HTH_ARAC_FAMILY_2"/>
    <property type="match status" value="1"/>
</dbReference>
<keyword evidence="3" id="KW-0804">Transcription</keyword>
<dbReference type="PROSITE" id="PS00041">
    <property type="entry name" value="HTH_ARAC_FAMILY_1"/>
    <property type="match status" value="1"/>
</dbReference>
<keyword evidence="1" id="KW-0805">Transcription regulation</keyword>
<dbReference type="Proteomes" id="UP000018733">
    <property type="component" value="Unassembled WGS sequence"/>
</dbReference>
<dbReference type="InterPro" id="IPR020449">
    <property type="entry name" value="Tscrpt_reg_AraC-type_HTH"/>
</dbReference>
<dbReference type="RefSeq" id="WP_024003681.1">
    <property type="nucleotide sequence ID" value="NZ_KI650979.1"/>
</dbReference>
<evidence type="ECO:0000256" key="4">
    <source>
        <dbReference type="SAM" id="MobiDB-lite"/>
    </source>
</evidence>
<feature type="domain" description="HTH araC/xylS-type" evidence="5">
    <location>
        <begin position="177"/>
        <end position="274"/>
    </location>
</feature>
<dbReference type="InterPro" id="IPR018060">
    <property type="entry name" value="HTH_AraC"/>
</dbReference>
<proteinExistence type="predicted"/>
<dbReference type="PATRIC" id="fig|1424334.3.peg.617"/>
<name>V8QXT5_9BURK</name>
<reference evidence="6 7" key="1">
    <citation type="journal article" date="2014" name="Genome Announc.">
        <title>Draft Genome Sequence of Advenella kashmirensis Strain W13003, a Polycyclic Aromatic Hydrocarbon-Degrading Bacterium.</title>
        <authorList>
            <person name="Wang X."/>
            <person name="Jin D."/>
            <person name="Zhou L."/>
            <person name="Wu L."/>
            <person name="An W."/>
            <person name="Zhao L."/>
        </authorList>
    </citation>
    <scope>NUCLEOTIDE SEQUENCE [LARGE SCALE GENOMIC DNA]</scope>
    <source>
        <strain evidence="6 7">W13003</strain>
    </source>
</reference>
<sequence>MAKEDTQSNRNPPRSGWRPDAPLIERLVTAVAGNFRPQNLKDLLDHLSILAPILDALPNVVFFIKNPRAEYVLVNQTLAKRCGLDNVEDVLGKPSRDVFNSRQGNEYTEQDYEVLRTGNCIADKLELHFYSSGELGWCLTHKMPIYGAAGDIIAMAGVSVDIQSDELNQPGTNERLEKVEAYVRTHFDQVIRMEQLADISGLSMSQLERNFKKIFHTTPLQFIQKIRLEHALRLLAQDLTITDISARCGYTDHSAFSRQFKQVTGVSPSQFKETRAIYGRAIQIRERS</sequence>
<dbReference type="Pfam" id="PF08448">
    <property type="entry name" value="PAS_4"/>
    <property type="match status" value="1"/>
</dbReference>
<dbReference type="SUPFAM" id="SSF46689">
    <property type="entry name" value="Homeodomain-like"/>
    <property type="match status" value="2"/>
</dbReference>
<feature type="region of interest" description="Disordered" evidence="4">
    <location>
        <begin position="1"/>
        <end position="20"/>
    </location>
</feature>
<keyword evidence="2" id="KW-0238">DNA-binding</keyword>
<protein>
    <submittedName>
        <fullName evidence="6">AraC family transcriptional regulator</fullName>
    </submittedName>
</protein>
<dbReference type="InterPro" id="IPR018062">
    <property type="entry name" value="HTH_AraC-typ_CS"/>
</dbReference>
<dbReference type="SUPFAM" id="SSF55785">
    <property type="entry name" value="PYP-like sensor domain (PAS domain)"/>
    <property type="match status" value="1"/>
</dbReference>
<dbReference type="SMART" id="SM00342">
    <property type="entry name" value="HTH_ARAC"/>
    <property type="match status" value="1"/>
</dbReference>
<dbReference type="eggNOG" id="COG2207">
    <property type="taxonomic scope" value="Bacteria"/>
</dbReference>
<dbReference type="EMBL" id="AYXT01000001">
    <property type="protein sequence ID" value="ETF04168.1"/>
    <property type="molecule type" value="Genomic_DNA"/>
</dbReference>
<dbReference type="PRINTS" id="PR00032">
    <property type="entry name" value="HTHARAC"/>
</dbReference>
<evidence type="ECO:0000256" key="3">
    <source>
        <dbReference type="ARBA" id="ARBA00023163"/>
    </source>
</evidence>
<dbReference type="GO" id="GO:0043565">
    <property type="term" value="F:sequence-specific DNA binding"/>
    <property type="evidence" value="ECO:0007669"/>
    <property type="project" value="InterPro"/>
</dbReference>
<evidence type="ECO:0000256" key="1">
    <source>
        <dbReference type="ARBA" id="ARBA00023015"/>
    </source>
</evidence>
<evidence type="ECO:0000259" key="5">
    <source>
        <dbReference type="PROSITE" id="PS01124"/>
    </source>
</evidence>
<gene>
    <name evidence="6" type="ORF">W822_03070</name>
</gene>
<dbReference type="InterPro" id="IPR035965">
    <property type="entry name" value="PAS-like_dom_sf"/>
</dbReference>
<dbReference type="AlphaFoldDB" id="V8QXT5"/>
<evidence type="ECO:0000256" key="2">
    <source>
        <dbReference type="ARBA" id="ARBA00023125"/>
    </source>
</evidence>
<dbReference type="OrthoDB" id="9809338at2"/>